<gene>
    <name evidence="1" type="ORF">PISMIDRAFT_471404</name>
</gene>
<keyword evidence="2" id="KW-1185">Reference proteome</keyword>
<organism evidence="1 2">
    <name type="scientific">Pisolithus microcarpus 441</name>
    <dbReference type="NCBI Taxonomy" id="765257"/>
    <lineage>
        <taxon>Eukaryota</taxon>
        <taxon>Fungi</taxon>
        <taxon>Dikarya</taxon>
        <taxon>Basidiomycota</taxon>
        <taxon>Agaricomycotina</taxon>
        <taxon>Agaricomycetes</taxon>
        <taxon>Agaricomycetidae</taxon>
        <taxon>Boletales</taxon>
        <taxon>Sclerodermatineae</taxon>
        <taxon>Pisolithaceae</taxon>
        <taxon>Pisolithus</taxon>
    </lineage>
</organism>
<protein>
    <submittedName>
        <fullName evidence="1">Uncharacterized protein</fullName>
    </submittedName>
</protein>
<dbReference type="EMBL" id="KN833731">
    <property type="protein sequence ID" value="KIK23034.1"/>
    <property type="molecule type" value="Genomic_DNA"/>
</dbReference>
<dbReference type="HOGENOM" id="CLU_2574783_0_0_1"/>
<evidence type="ECO:0000313" key="1">
    <source>
        <dbReference type="EMBL" id="KIK23034.1"/>
    </source>
</evidence>
<dbReference type="AlphaFoldDB" id="A0A0C9ZAS9"/>
<reference evidence="1 2" key="1">
    <citation type="submission" date="2014-04" db="EMBL/GenBank/DDBJ databases">
        <authorList>
            <consortium name="DOE Joint Genome Institute"/>
            <person name="Kuo A."/>
            <person name="Kohler A."/>
            <person name="Costa M.D."/>
            <person name="Nagy L.G."/>
            <person name="Floudas D."/>
            <person name="Copeland A."/>
            <person name="Barry K.W."/>
            <person name="Cichocki N."/>
            <person name="Veneault-Fourrey C."/>
            <person name="LaButti K."/>
            <person name="Lindquist E.A."/>
            <person name="Lipzen A."/>
            <person name="Lundell T."/>
            <person name="Morin E."/>
            <person name="Murat C."/>
            <person name="Sun H."/>
            <person name="Tunlid A."/>
            <person name="Henrissat B."/>
            <person name="Grigoriev I.V."/>
            <person name="Hibbett D.S."/>
            <person name="Martin F."/>
            <person name="Nordberg H.P."/>
            <person name="Cantor M.N."/>
            <person name="Hua S.X."/>
        </authorList>
    </citation>
    <scope>NUCLEOTIDE SEQUENCE [LARGE SCALE GENOMIC DNA]</scope>
    <source>
        <strain evidence="1 2">441</strain>
    </source>
</reference>
<evidence type="ECO:0000313" key="2">
    <source>
        <dbReference type="Proteomes" id="UP000054018"/>
    </source>
</evidence>
<dbReference type="Proteomes" id="UP000054018">
    <property type="component" value="Unassembled WGS sequence"/>
</dbReference>
<reference evidence="2" key="2">
    <citation type="submission" date="2015-01" db="EMBL/GenBank/DDBJ databases">
        <title>Evolutionary Origins and Diversification of the Mycorrhizal Mutualists.</title>
        <authorList>
            <consortium name="DOE Joint Genome Institute"/>
            <consortium name="Mycorrhizal Genomics Consortium"/>
            <person name="Kohler A."/>
            <person name="Kuo A."/>
            <person name="Nagy L.G."/>
            <person name="Floudas D."/>
            <person name="Copeland A."/>
            <person name="Barry K.W."/>
            <person name="Cichocki N."/>
            <person name="Veneault-Fourrey C."/>
            <person name="LaButti K."/>
            <person name="Lindquist E.A."/>
            <person name="Lipzen A."/>
            <person name="Lundell T."/>
            <person name="Morin E."/>
            <person name="Murat C."/>
            <person name="Riley R."/>
            <person name="Ohm R."/>
            <person name="Sun H."/>
            <person name="Tunlid A."/>
            <person name="Henrissat B."/>
            <person name="Grigoriev I.V."/>
            <person name="Hibbett D.S."/>
            <person name="Martin F."/>
        </authorList>
    </citation>
    <scope>NUCLEOTIDE SEQUENCE [LARGE SCALE GENOMIC DNA]</scope>
    <source>
        <strain evidence="2">441</strain>
    </source>
</reference>
<accession>A0A0C9ZAS9</accession>
<proteinExistence type="predicted"/>
<name>A0A0C9ZAS9_9AGAM</name>
<sequence>MLNLDIFPFDVMIGLQLHDISVDCPRDALSHVAARSAVHSTRFDRLGGVLISQRDIIIRAVYGRSTQVHLLIFIASSGASC</sequence>